<name>A0A645IN76_9ZZZZ</name>
<organism evidence="2">
    <name type="scientific">bioreactor metagenome</name>
    <dbReference type="NCBI Taxonomy" id="1076179"/>
    <lineage>
        <taxon>unclassified sequences</taxon>
        <taxon>metagenomes</taxon>
        <taxon>ecological metagenomes</taxon>
    </lineage>
</organism>
<proteinExistence type="predicted"/>
<feature type="region of interest" description="Disordered" evidence="1">
    <location>
        <begin position="1"/>
        <end position="35"/>
    </location>
</feature>
<evidence type="ECO:0000256" key="1">
    <source>
        <dbReference type="SAM" id="MobiDB-lite"/>
    </source>
</evidence>
<sequence length="35" mass="4317">MATEDWEDVGGDRANMDFDEAQNWEDYDWMDEWED</sequence>
<dbReference type="AlphaFoldDB" id="A0A645IN76"/>
<evidence type="ECO:0000313" key="2">
    <source>
        <dbReference type="EMBL" id="MPN52302.1"/>
    </source>
</evidence>
<comment type="caution">
    <text evidence="2">The sequence shown here is derived from an EMBL/GenBank/DDBJ whole genome shotgun (WGS) entry which is preliminary data.</text>
</comment>
<feature type="compositionally biased region" description="Acidic residues" evidence="1">
    <location>
        <begin position="17"/>
        <end position="35"/>
    </location>
</feature>
<accession>A0A645IN76</accession>
<gene>
    <name evidence="2" type="ORF">SDC9_199958</name>
</gene>
<dbReference type="EMBL" id="VSSQ01118278">
    <property type="protein sequence ID" value="MPN52302.1"/>
    <property type="molecule type" value="Genomic_DNA"/>
</dbReference>
<reference evidence="2" key="1">
    <citation type="submission" date="2019-08" db="EMBL/GenBank/DDBJ databases">
        <authorList>
            <person name="Kucharzyk K."/>
            <person name="Murdoch R.W."/>
            <person name="Higgins S."/>
            <person name="Loffler F."/>
        </authorList>
    </citation>
    <scope>NUCLEOTIDE SEQUENCE</scope>
</reference>
<protein>
    <submittedName>
        <fullName evidence="2">Uncharacterized protein</fullName>
    </submittedName>
</protein>